<keyword evidence="1" id="KW-1133">Transmembrane helix</keyword>
<organism evidence="2 3">
    <name type="scientific">Durusdinium trenchii</name>
    <dbReference type="NCBI Taxonomy" id="1381693"/>
    <lineage>
        <taxon>Eukaryota</taxon>
        <taxon>Sar</taxon>
        <taxon>Alveolata</taxon>
        <taxon>Dinophyceae</taxon>
        <taxon>Suessiales</taxon>
        <taxon>Symbiodiniaceae</taxon>
        <taxon>Durusdinium</taxon>
    </lineage>
</organism>
<proteinExistence type="predicted"/>
<keyword evidence="1" id="KW-0812">Transmembrane</keyword>
<comment type="caution">
    <text evidence="2">The sequence shown here is derived from an EMBL/GenBank/DDBJ whole genome shotgun (WGS) entry which is preliminary data.</text>
</comment>
<gene>
    <name evidence="2" type="ORF">CCMP2556_LOCUS37559</name>
</gene>
<evidence type="ECO:0000313" key="2">
    <source>
        <dbReference type="EMBL" id="CAK9076243.1"/>
    </source>
</evidence>
<name>A0ABP0PJP6_9DINO</name>
<keyword evidence="3" id="KW-1185">Reference proteome</keyword>
<protein>
    <submittedName>
        <fullName evidence="2">Uncharacterized protein</fullName>
    </submittedName>
</protein>
<accession>A0ABP0PJP6</accession>
<reference evidence="2 3" key="1">
    <citation type="submission" date="2024-02" db="EMBL/GenBank/DDBJ databases">
        <authorList>
            <person name="Chen Y."/>
            <person name="Shah S."/>
            <person name="Dougan E. K."/>
            <person name="Thang M."/>
            <person name="Chan C."/>
        </authorList>
    </citation>
    <scope>NUCLEOTIDE SEQUENCE [LARGE SCALE GENOMIC DNA]</scope>
</reference>
<feature type="transmembrane region" description="Helical" evidence="1">
    <location>
        <begin position="669"/>
        <end position="692"/>
    </location>
</feature>
<dbReference type="EMBL" id="CAXAMN010023250">
    <property type="protein sequence ID" value="CAK9076243.1"/>
    <property type="molecule type" value="Genomic_DNA"/>
</dbReference>
<evidence type="ECO:0000256" key="1">
    <source>
        <dbReference type="SAM" id="Phobius"/>
    </source>
</evidence>
<sequence>MTSFASFTGIRLRVDPQTEADAPPWQVQELGAFTDINCTQPAGASSTESSVGDPMQAFDGDFGSSWTASCIAGVDSWRRCQDSQQLGAWLGISFLVPVTVKCLRLHHSGARGLLLEIRSDMDNVLDWQPWRQYAFAPAGQLRLRISSQPVCSREMGIPEEGVLDLPSCTPQAQWRLWGPEVDSWTVYELHFYTDDLCSVSPATLGLPIAEPGRLETWQRTRDGDLATAWSVATLAQASWVGTAYNQSVAVRCVRVAQFYDAGATSQILEAWNGTDWLVEQVLSGQAPRIGSFQFLPQRQLPGDSQWRLINTAMISAAWAVHELYFASDVLCTQPLVPIELLSSDSPWRAGELAKAFDGNVQTAWVSSCIPCLSRSAFLGQRFEAGVLVRCVNLRHAQDLDYRPASLDLERWNEGVWQFVVSFNDLLGGTVQLSPFWGAPLTRYVVSNAAATFGGWRLTELRLYRDEACTSRVRGAAFAVDGNSDEAELAVDGNLDTYWFANCCNMHGGPQIVGCSGCQQDEAWVGVLLPVNDTVLCMQLLQRGDQQARGQALYATREIELLEWNGFGFQRVYGWKNVPIDDWVEMGVGRDIAALGAARGCSDFPEWNRCNASAWNCSRYQLEERCNETDDSDCEGITMELACKASCCLCGADNPASCGAQGGSDELPPWVIPVAAGGGSLLLCFFIGCGCYLRRRKSQ</sequence>
<keyword evidence="1" id="KW-0472">Membrane</keyword>
<dbReference type="Proteomes" id="UP001642484">
    <property type="component" value="Unassembled WGS sequence"/>
</dbReference>
<evidence type="ECO:0000313" key="3">
    <source>
        <dbReference type="Proteomes" id="UP001642484"/>
    </source>
</evidence>